<dbReference type="OrthoDB" id="8654508at2"/>
<dbReference type="AlphaFoldDB" id="A0A1P8JYU4"/>
<dbReference type="EMBL" id="CP019236">
    <property type="protein sequence ID" value="APW38861.1"/>
    <property type="molecule type" value="Genomic_DNA"/>
</dbReference>
<organism evidence="1 2">
    <name type="scientific">Rhodoferax koreensis</name>
    <dbReference type="NCBI Taxonomy" id="1842727"/>
    <lineage>
        <taxon>Bacteria</taxon>
        <taxon>Pseudomonadati</taxon>
        <taxon>Pseudomonadota</taxon>
        <taxon>Betaproteobacteria</taxon>
        <taxon>Burkholderiales</taxon>
        <taxon>Comamonadaceae</taxon>
        <taxon>Rhodoferax</taxon>
    </lineage>
</organism>
<dbReference type="Proteomes" id="UP000186609">
    <property type="component" value="Chromosome"/>
</dbReference>
<evidence type="ECO:0000313" key="2">
    <source>
        <dbReference type="Proteomes" id="UP000186609"/>
    </source>
</evidence>
<reference evidence="1 2" key="1">
    <citation type="submission" date="2017-01" db="EMBL/GenBank/DDBJ databases">
        <authorList>
            <person name="Mah S.A."/>
            <person name="Swanson W.J."/>
            <person name="Moy G.W."/>
            <person name="Vacquier V.D."/>
        </authorList>
    </citation>
    <scope>NUCLEOTIDE SEQUENCE [LARGE SCALE GENOMIC DNA]</scope>
    <source>
        <strain evidence="1 2">DCY110</strain>
    </source>
</reference>
<evidence type="ECO:0008006" key="3">
    <source>
        <dbReference type="Google" id="ProtNLM"/>
    </source>
</evidence>
<evidence type="ECO:0000313" key="1">
    <source>
        <dbReference type="EMBL" id="APW38861.1"/>
    </source>
</evidence>
<proteinExistence type="predicted"/>
<gene>
    <name evidence="1" type="ORF">RD110_17960</name>
</gene>
<name>A0A1P8JYU4_9BURK</name>
<dbReference type="KEGG" id="rhy:RD110_17960"/>
<accession>A0A1P8JYU4</accession>
<keyword evidence="2" id="KW-1185">Reference proteome</keyword>
<dbReference type="RefSeq" id="WP_076200801.1">
    <property type="nucleotide sequence ID" value="NZ_CP019236.1"/>
</dbReference>
<sequence>MEIFILVALIAFGVYLLKSREQRQRIALLGSHLSRFQIEKLMETLTQGYLRALGENDAERREQIWRLLRSNEVQLSEQFNRFAAEFAQVPAEEARVSRLPVAVPYANVLLPHATFDLRKAFAIHAQGIAAAADETAGRSNRDKAFTMSAELFLMQHTCHWFCKSKAVASARMLARHQTAYGQLVASVAPATRRAYTALVGD</sequence>
<protein>
    <recommendedName>
        <fullName evidence="3">DUF4760 domain-containing protein</fullName>
    </recommendedName>
</protein>